<dbReference type="AlphaFoldDB" id="A0A0N4YJX9"/>
<protein>
    <submittedName>
        <fullName evidence="1 3">Uncharacterized protein</fullName>
    </submittedName>
</protein>
<sequence length="62" mass="7166">MTRSKRVTFAINEEAKLSKRSATYFGPTMRRRKSSTIAIPDLETVVEESEFTTKQENNAKRK</sequence>
<keyword evidence="2" id="KW-1185">Reference proteome</keyword>
<accession>A0A0N4YJX9</accession>
<proteinExistence type="predicted"/>
<organism evidence="3">
    <name type="scientific">Nippostrongylus brasiliensis</name>
    <name type="common">Rat hookworm</name>
    <dbReference type="NCBI Taxonomy" id="27835"/>
    <lineage>
        <taxon>Eukaryota</taxon>
        <taxon>Metazoa</taxon>
        <taxon>Ecdysozoa</taxon>
        <taxon>Nematoda</taxon>
        <taxon>Chromadorea</taxon>
        <taxon>Rhabditida</taxon>
        <taxon>Rhabditina</taxon>
        <taxon>Rhabditomorpha</taxon>
        <taxon>Strongyloidea</taxon>
        <taxon>Heligmosomidae</taxon>
        <taxon>Nippostrongylus</taxon>
    </lineage>
</organism>
<evidence type="ECO:0000313" key="2">
    <source>
        <dbReference type="Proteomes" id="UP000271162"/>
    </source>
</evidence>
<dbReference type="WBParaSite" id="NBR_0001730001-mRNA-1">
    <property type="protein sequence ID" value="NBR_0001730001-mRNA-1"/>
    <property type="gene ID" value="NBR_0001730001"/>
</dbReference>
<evidence type="ECO:0000313" key="3">
    <source>
        <dbReference type="WBParaSite" id="NBR_0001730001-mRNA-1"/>
    </source>
</evidence>
<gene>
    <name evidence="1" type="ORF">NBR_LOCUS17301</name>
</gene>
<name>A0A0N4YJX9_NIPBR</name>
<dbReference type="EMBL" id="UYSL01022676">
    <property type="protein sequence ID" value="VDL80915.1"/>
    <property type="molecule type" value="Genomic_DNA"/>
</dbReference>
<evidence type="ECO:0000313" key="1">
    <source>
        <dbReference type="EMBL" id="VDL80915.1"/>
    </source>
</evidence>
<dbReference type="Proteomes" id="UP000271162">
    <property type="component" value="Unassembled WGS sequence"/>
</dbReference>
<reference evidence="3" key="1">
    <citation type="submission" date="2017-02" db="UniProtKB">
        <authorList>
            <consortium name="WormBaseParasite"/>
        </authorList>
    </citation>
    <scope>IDENTIFICATION</scope>
</reference>
<reference evidence="1 2" key="2">
    <citation type="submission" date="2018-11" db="EMBL/GenBank/DDBJ databases">
        <authorList>
            <consortium name="Pathogen Informatics"/>
        </authorList>
    </citation>
    <scope>NUCLEOTIDE SEQUENCE [LARGE SCALE GENOMIC DNA]</scope>
</reference>